<organism evidence="1 2">
    <name type="scientific">Bradyrhizobium retamae</name>
    <dbReference type="NCBI Taxonomy" id="1300035"/>
    <lineage>
        <taxon>Bacteria</taxon>
        <taxon>Pseudomonadati</taxon>
        <taxon>Pseudomonadota</taxon>
        <taxon>Alphaproteobacteria</taxon>
        <taxon>Hyphomicrobiales</taxon>
        <taxon>Nitrobacteraceae</taxon>
        <taxon>Bradyrhizobium</taxon>
    </lineage>
</organism>
<protein>
    <submittedName>
        <fullName evidence="1">Uncharacterized protein</fullName>
    </submittedName>
</protein>
<dbReference type="EMBL" id="LLYA01000192">
    <property type="protein sequence ID" value="KRR18784.1"/>
    <property type="molecule type" value="Genomic_DNA"/>
</dbReference>
<evidence type="ECO:0000313" key="2">
    <source>
        <dbReference type="Proteomes" id="UP000052023"/>
    </source>
</evidence>
<dbReference type="OrthoDB" id="8231294at2"/>
<name>A0A0R3MMW4_9BRAD</name>
<sequence>MDENSLLLGIQEMRSDSDYHAAEVLRRETDGGAEAMAAAPSDSREHAAVRLLIVTWESIAVLMRGVRAKDKIYEVTPICHMYEVLEPAIRYFRKETPEYAANFEKLNVDYRAWLKKKKKGASYESAACGGMHARFG</sequence>
<dbReference type="AlphaFoldDB" id="A0A0R3MMW4"/>
<accession>A0A0R3MMW4</accession>
<evidence type="ECO:0000313" key="1">
    <source>
        <dbReference type="EMBL" id="KRR18784.1"/>
    </source>
</evidence>
<dbReference type="Proteomes" id="UP000052023">
    <property type="component" value="Unassembled WGS sequence"/>
</dbReference>
<dbReference type="RefSeq" id="WP_057846970.1">
    <property type="nucleotide sequence ID" value="NZ_LLYA01000192.1"/>
</dbReference>
<proteinExistence type="predicted"/>
<reference evidence="1 2" key="1">
    <citation type="submission" date="2014-03" db="EMBL/GenBank/DDBJ databases">
        <title>Bradyrhizobium valentinum sp. nov., isolated from effective nodules of Lupinus mariae-josephae, a lupine endemic of basic-lime soils in Eastern Spain.</title>
        <authorList>
            <person name="Duran D."/>
            <person name="Rey L."/>
            <person name="Navarro A."/>
            <person name="Busquets A."/>
            <person name="Imperial J."/>
            <person name="Ruiz-Argueso T."/>
        </authorList>
    </citation>
    <scope>NUCLEOTIDE SEQUENCE [LARGE SCALE GENOMIC DNA]</scope>
    <source>
        <strain evidence="1 2">Ro19</strain>
    </source>
</reference>
<keyword evidence="2" id="KW-1185">Reference proteome</keyword>
<gene>
    <name evidence="1" type="ORF">CQ13_10090</name>
</gene>
<comment type="caution">
    <text evidence="1">The sequence shown here is derived from an EMBL/GenBank/DDBJ whole genome shotgun (WGS) entry which is preliminary data.</text>
</comment>